<name>A0ABR8LX28_9FLAO</name>
<dbReference type="Proteomes" id="UP000627521">
    <property type="component" value="Unassembled WGS sequence"/>
</dbReference>
<dbReference type="RefSeq" id="WP_191100419.1">
    <property type="nucleotide sequence ID" value="NZ_JACXXF010000007.1"/>
</dbReference>
<feature type="signal peptide" evidence="1">
    <location>
        <begin position="1"/>
        <end position="23"/>
    </location>
</feature>
<protein>
    <recommendedName>
        <fullName evidence="4">Outer membrane protein beta-barrel domain-containing protein</fullName>
    </recommendedName>
</protein>
<evidence type="ECO:0000313" key="2">
    <source>
        <dbReference type="EMBL" id="MBD3864266.1"/>
    </source>
</evidence>
<feature type="chain" id="PRO_5046895158" description="Outer membrane protein beta-barrel domain-containing protein" evidence="1">
    <location>
        <begin position="24"/>
        <end position="287"/>
    </location>
</feature>
<gene>
    <name evidence="2" type="ORF">IEG06_12475</name>
</gene>
<reference evidence="2 3" key="1">
    <citation type="submission" date="2020-09" db="EMBL/GenBank/DDBJ databases">
        <title>Bacillus nautilus sp. nov., Chryseoglobus crepusculi sp. nov, and Psychrobacter noctis sp. nov., isolated from deep-sea sponges from the equatorial Atlantic.</title>
        <authorList>
            <person name="Stennett H.L."/>
            <person name="Williams S.E."/>
        </authorList>
    </citation>
    <scope>NUCLEOTIDE SEQUENCE [LARGE SCALE GENOMIC DNA]</scope>
    <source>
        <strain evidence="2 3">28M-24</strain>
    </source>
</reference>
<evidence type="ECO:0008006" key="4">
    <source>
        <dbReference type="Google" id="ProtNLM"/>
    </source>
</evidence>
<comment type="caution">
    <text evidence="2">The sequence shown here is derived from an EMBL/GenBank/DDBJ whole genome shotgun (WGS) entry which is preliminary data.</text>
</comment>
<organism evidence="2 3">
    <name type="scientific">Olleya marilimosa</name>
    <dbReference type="NCBI Taxonomy" id="272164"/>
    <lineage>
        <taxon>Bacteria</taxon>
        <taxon>Pseudomonadati</taxon>
        <taxon>Bacteroidota</taxon>
        <taxon>Flavobacteriia</taxon>
        <taxon>Flavobacteriales</taxon>
        <taxon>Flavobacteriaceae</taxon>
    </lineage>
</organism>
<proteinExistence type="predicted"/>
<sequence>MKQILLRSIALVSLTLLSTLTFAQDNTDLQKYTANNKGKFYISWGGNRETFSESDIRFQGNGYDFTIENATAEDKPKGWHIDYINPTRMTIPQTNFKAGYFISDKYNISLGVDHMKYVMNRNRSQNVTGYVNLPADEEGSIFNQEFDGSEYVVSEDFLKFEHTNGLNYVYLEINRFDDISSIFKINNTDKFQLNITEGLGAGVLYPKTNTTLLSKDTYDEFHLSGYGVSASVGLNFTFFKYFFIQTDLRGGYINMPDIRTTSNANESASQHFWFLQRVFSIGGRFRL</sequence>
<evidence type="ECO:0000256" key="1">
    <source>
        <dbReference type="SAM" id="SignalP"/>
    </source>
</evidence>
<accession>A0ABR8LX28</accession>
<evidence type="ECO:0000313" key="3">
    <source>
        <dbReference type="Proteomes" id="UP000627521"/>
    </source>
</evidence>
<dbReference type="EMBL" id="JACXXH010000007">
    <property type="protein sequence ID" value="MBD3864266.1"/>
    <property type="molecule type" value="Genomic_DNA"/>
</dbReference>
<keyword evidence="3" id="KW-1185">Reference proteome</keyword>
<keyword evidence="1" id="KW-0732">Signal</keyword>